<feature type="transmembrane region" description="Helical" evidence="6">
    <location>
        <begin position="135"/>
        <end position="155"/>
    </location>
</feature>
<feature type="chain" id="PRO_5014953494" evidence="7">
    <location>
        <begin position="26"/>
        <end position="316"/>
    </location>
</feature>
<feature type="signal peptide" evidence="7">
    <location>
        <begin position="1"/>
        <end position="25"/>
    </location>
</feature>
<comment type="subcellular location">
    <subcellularLocation>
        <location evidence="1">Membrane</location>
        <topology evidence="1">Multi-pass membrane protein</topology>
    </subcellularLocation>
</comment>
<dbReference type="PANTHER" id="PTHR32322">
    <property type="entry name" value="INNER MEMBRANE TRANSPORTER"/>
    <property type="match status" value="1"/>
</dbReference>
<keyword evidence="5 6" id="KW-0472">Membrane</keyword>
<evidence type="ECO:0000256" key="3">
    <source>
        <dbReference type="ARBA" id="ARBA00022692"/>
    </source>
</evidence>
<feature type="transmembrane region" description="Helical" evidence="6">
    <location>
        <begin position="195"/>
        <end position="217"/>
    </location>
</feature>
<accession>A0A2K9DLZ8</accession>
<evidence type="ECO:0000256" key="7">
    <source>
        <dbReference type="SAM" id="SignalP"/>
    </source>
</evidence>
<feature type="transmembrane region" description="Helical" evidence="6">
    <location>
        <begin position="223"/>
        <end position="248"/>
    </location>
</feature>
<feature type="domain" description="EamA" evidence="8">
    <location>
        <begin position="169"/>
        <end position="301"/>
    </location>
</feature>
<dbReference type="InterPro" id="IPR037185">
    <property type="entry name" value="EmrE-like"/>
</dbReference>
<dbReference type="Gene3D" id="1.10.3730.20">
    <property type="match status" value="1"/>
</dbReference>
<feature type="transmembrane region" description="Helical" evidence="6">
    <location>
        <begin position="286"/>
        <end position="305"/>
    </location>
</feature>
<dbReference type="RefSeq" id="WP_101306787.1">
    <property type="nucleotide sequence ID" value="NZ_CP025299.1"/>
</dbReference>
<evidence type="ECO:0000256" key="1">
    <source>
        <dbReference type="ARBA" id="ARBA00004141"/>
    </source>
</evidence>
<sequence length="316" mass="31198">MSRSLSVVAVLVAALCFATTGTARALADVDADAVSIGAARVLIGGGLLGLIALARRRRFRADAPPAALAPSGTGRRMPSIVIVVVGAAGVLAYQPTFFTGTGLNGVAVGTVVALGSAPVVTGVLDALVRRRRSGIRWLIATTVAVLGLVLVSGMFSGGATGVAAITPVGVAASVGAGASYALYAIASKLLLDRGWTAPAAMGAVFGSAAVLSLPVLLSTATAWLATSAGIALALWLGVVTVTVAYLLFGAGLRRLSPATVSTLTLAEPLGATVLGLLVLHEQLAPASIAGLIVIAVGLAIVAVPVRERGSRVSAAA</sequence>
<evidence type="ECO:0000313" key="10">
    <source>
        <dbReference type="Proteomes" id="UP000233276"/>
    </source>
</evidence>
<evidence type="ECO:0000256" key="2">
    <source>
        <dbReference type="ARBA" id="ARBA00007362"/>
    </source>
</evidence>
<dbReference type="AlphaFoldDB" id="A0A2K9DLZ8"/>
<dbReference type="PANTHER" id="PTHR32322:SF2">
    <property type="entry name" value="EAMA DOMAIN-CONTAINING PROTEIN"/>
    <property type="match status" value="1"/>
</dbReference>
<comment type="similarity">
    <text evidence="2">Belongs to the EamA transporter family.</text>
</comment>
<feature type="transmembrane region" description="Helical" evidence="6">
    <location>
        <begin position="260"/>
        <end position="280"/>
    </location>
</feature>
<evidence type="ECO:0000313" key="9">
    <source>
        <dbReference type="EMBL" id="AUG30537.1"/>
    </source>
</evidence>
<feature type="transmembrane region" description="Helical" evidence="6">
    <location>
        <begin position="76"/>
        <end position="94"/>
    </location>
</feature>
<keyword evidence="3 6" id="KW-0812">Transmembrane</keyword>
<feature type="transmembrane region" description="Helical" evidence="6">
    <location>
        <begin position="37"/>
        <end position="55"/>
    </location>
</feature>
<keyword evidence="4 6" id="KW-1133">Transmembrane helix</keyword>
<dbReference type="SUPFAM" id="SSF103481">
    <property type="entry name" value="Multidrug resistance efflux transporter EmrE"/>
    <property type="match status" value="1"/>
</dbReference>
<dbReference type="Pfam" id="PF00892">
    <property type="entry name" value="EamA"/>
    <property type="match status" value="2"/>
</dbReference>
<keyword evidence="7" id="KW-0732">Signal</keyword>
<feature type="transmembrane region" description="Helical" evidence="6">
    <location>
        <begin position="106"/>
        <end position="128"/>
    </location>
</feature>
<dbReference type="KEGG" id="mhos:CXR34_14415"/>
<gene>
    <name evidence="9" type="ORF">CXR34_14415</name>
</gene>
<evidence type="ECO:0000256" key="6">
    <source>
        <dbReference type="SAM" id="Phobius"/>
    </source>
</evidence>
<dbReference type="InterPro" id="IPR000620">
    <property type="entry name" value="EamA_dom"/>
</dbReference>
<name>A0A2K9DLZ8_9MICO</name>
<dbReference type="Proteomes" id="UP000233276">
    <property type="component" value="Chromosome"/>
</dbReference>
<evidence type="ECO:0000256" key="4">
    <source>
        <dbReference type="ARBA" id="ARBA00022989"/>
    </source>
</evidence>
<reference evidence="9 10" key="1">
    <citation type="submission" date="2017-12" db="EMBL/GenBank/DDBJ databases">
        <title>Isolation and characterization of estrogens degradatiion strain Microbacterium hominis SJTG1.</title>
        <authorList>
            <person name="Xiong W."/>
            <person name="Yin C."/>
            <person name="Zheng D."/>
            <person name="Liang R."/>
        </authorList>
    </citation>
    <scope>NUCLEOTIDE SEQUENCE [LARGE SCALE GENOMIC DNA]</scope>
    <source>
        <strain evidence="9 10">SJTG1</strain>
    </source>
</reference>
<dbReference type="InterPro" id="IPR050638">
    <property type="entry name" value="AA-Vitamin_Transporters"/>
</dbReference>
<feature type="transmembrane region" description="Helical" evidence="6">
    <location>
        <begin position="161"/>
        <end position="183"/>
    </location>
</feature>
<proteinExistence type="inferred from homology"/>
<feature type="domain" description="EamA" evidence="8">
    <location>
        <begin position="6"/>
        <end position="152"/>
    </location>
</feature>
<evidence type="ECO:0000256" key="5">
    <source>
        <dbReference type="ARBA" id="ARBA00023136"/>
    </source>
</evidence>
<evidence type="ECO:0000259" key="8">
    <source>
        <dbReference type="Pfam" id="PF00892"/>
    </source>
</evidence>
<dbReference type="GO" id="GO:0016020">
    <property type="term" value="C:membrane"/>
    <property type="evidence" value="ECO:0007669"/>
    <property type="project" value="UniProtKB-SubCell"/>
</dbReference>
<dbReference type="EMBL" id="CP025299">
    <property type="protein sequence ID" value="AUG30537.1"/>
    <property type="molecule type" value="Genomic_DNA"/>
</dbReference>
<organism evidence="9 10">
    <name type="scientific">Microbacterium hominis</name>
    <dbReference type="NCBI Taxonomy" id="162426"/>
    <lineage>
        <taxon>Bacteria</taxon>
        <taxon>Bacillati</taxon>
        <taxon>Actinomycetota</taxon>
        <taxon>Actinomycetes</taxon>
        <taxon>Micrococcales</taxon>
        <taxon>Microbacteriaceae</taxon>
        <taxon>Microbacterium</taxon>
    </lineage>
</organism>
<protein>
    <submittedName>
        <fullName evidence="9">EamA family transporter</fullName>
    </submittedName>
</protein>